<organism evidence="3 4">
    <name type="scientific">Methanobacterium formicicum (strain DSM 3637 / PP1)</name>
    <dbReference type="NCBI Taxonomy" id="1204725"/>
    <lineage>
        <taxon>Archaea</taxon>
        <taxon>Methanobacteriati</taxon>
        <taxon>Methanobacteriota</taxon>
        <taxon>Methanomada group</taxon>
        <taxon>Methanobacteria</taxon>
        <taxon>Methanobacteriales</taxon>
        <taxon>Methanobacteriaceae</taxon>
        <taxon>Methanobacterium</taxon>
    </lineage>
</organism>
<dbReference type="InterPro" id="IPR011701">
    <property type="entry name" value="MFS"/>
</dbReference>
<comment type="caution">
    <text evidence="3">The sequence shown here is derived from an EMBL/GenBank/DDBJ whole genome shotgun (WGS) entry which is preliminary data.</text>
</comment>
<dbReference type="PATRIC" id="fig|1204725.3.peg.1164"/>
<dbReference type="Gene3D" id="1.20.1250.20">
    <property type="entry name" value="MFS general substrate transporter like domains"/>
    <property type="match status" value="2"/>
</dbReference>
<evidence type="ECO:0000313" key="4">
    <source>
        <dbReference type="Proteomes" id="UP000007360"/>
    </source>
</evidence>
<dbReference type="AlphaFoldDB" id="K2RCF0"/>
<dbReference type="CDD" id="cd17489">
    <property type="entry name" value="MFS_YfcJ_like"/>
    <property type="match status" value="1"/>
</dbReference>
<dbReference type="InterPro" id="IPR036259">
    <property type="entry name" value="MFS_trans_sf"/>
</dbReference>
<accession>K2RCF0</accession>
<feature type="domain" description="Major facilitator superfamily (MFS) profile" evidence="2">
    <location>
        <begin position="10"/>
        <end position="388"/>
    </location>
</feature>
<feature type="transmembrane region" description="Helical" evidence="1">
    <location>
        <begin position="77"/>
        <end position="95"/>
    </location>
</feature>
<name>K2RCF0_METFP</name>
<dbReference type="Pfam" id="PF07690">
    <property type="entry name" value="MFS_1"/>
    <property type="match status" value="1"/>
</dbReference>
<evidence type="ECO:0000256" key="1">
    <source>
        <dbReference type="SAM" id="Phobius"/>
    </source>
</evidence>
<feature type="transmembrane region" description="Helical" evidence="1">
    <location>
        <begin position="213"/>
        <end position="237"/>
    </location>
</feature>
<dbReference type="PANTHER" id="PTHR23531:SF2">
    <property type="entry name" value="PERMEASE"/>
    <property type="match status" value="1"/>
</dbReference>
<feature type="transmembrane region" description="Helical" evidence="1">
    <location>
        <begin position="12"/>
        <end position="32"/>
    </location>
</feature>
<feature type="transmembrane region" description="Helical" evidence="1">
    <location>
        <begin position="243"/>
        <end position="261"/>
    </location>
</feature>
<gene>
    <name evidence="3" type="ORF">A994_05791</name>
</gene>
<dbReference type="OrthoDB" id="77371at2157"/>
<dbReference type="EMBL" id="AMPO01000004">
    <property type="protein sequence ID" value="EKF85974.1"/>
    <property type="molecule type" value="Genomic_DNA"/>
</dbReference>
<sequence length="395" mass="43292">MDTEKLWTKDFILVSVMNLFVALTLYLLLVTTPSYALNEFHTSTSIAGLVSGIFIIGGLFGRLGIGRIIDDVENRKVLILSALVFAITSAFYLVANNLPLLILNRFIQGMAFGVATTTLGTIVANIIPLHRRGEGIGYFMMSTIIATAIGPFLGIILLEYASFDIIFIFNLILSLLFLAISFTVSEPQHILPRPEKTENQGKFKISNFLEFKAIPISVVALIMSFAYSSVLTFISIYAEEIHLVEAASMFFVVYAAVVLLSRPFSGRLLDSKGANIVMYPCLFIFAIAMLLFSQARLGITLLLAGALFGLGYGNFQSVAQAIAIKAAPLHKVGLATATFFMFYDLGFGIGPYLFGLIIPFTGYRNLYSIMVVVILAAIVLYYLVHAKKGQQKNTS</sequence>
<proteinExistence type="predicted"/>
<reference evidence="3 4" key="1">
    <citation type="journal article" date="2012" name="J. Bacteriol.">
        <title>Draft genome sequence of Methanobacterium formicicum DSM 3637, an archaebacterium isolated from the methane producer amoeba Pelomyxa palustris.</title>
        <authorList>
            <person name="Gutierrez G."/>
        </authorList>
    </citation>
    <scope>NUCLEOTIDE SEQUENCE [LARGE SCALE GENOMIC DNA]</scope>
    <source>
        <strain evidence="4">DSM 3637 / PP1</strain>
    </source>
</reference>
<feature type="transmembrane region" description="Helical" evidence="1">
    <location>
        <begin position="136"/>
        <end position="157"/>
    </location>
</feature>
<feature type="transmembrane region" description="Helical" evidence="1">
    <location>
        <begin position="107"/>
        <end position="129"/>
    </location>
</feature>
<feature type="transmembrane region" description="Helical" evidence="1">
    <location>
        <begin position="163"/>
        <end position="184"/>
    </location>
</feature>
<feature type="transmembrane region" description="Helical" evidence="1">
    <location>
        <begin position="366"/>
        <end position="384"/>
    </location>
</feature>
<dbReference type="InterPro" id="IPR020846">
    <property type="entry name" value="MFS_dom"/>
</dbReference>
<feature type="transmembrane region" description="Helical" evidence="1">
    <location>
        <begin position="273"/>
        <end position="292"/>
    </location>
</feature>
<keyword evidence="4" id="KW-1185">Reference proteome</keyword>
<dbReference type="RefSeq" id="WP_004030422.1">
    <property type="nucleotide sequence ID" value="NZ_AMPO01000004.1"/>
</dbReference>
<keyword evidence="1" id="KW-0472">Membrane</keyword>
<feature type="transmembrane region" description="Helical" evidence="1">
    <location>
        <begin position="44"/>
        <end position="65"/>
    </location>
</feature>
<keyword evidence="1" id="KW-0812">Transmembrane</keyword>
<dbReference type="GO" id="GO:0022857">
    <property type="term" value="F:transmembrane transporter activity"/>
    <property type="evidence" value="ECO:0007669"/>
    <property type="project" value="InterPro"/>
</dbReference>
<evidence type="ECO:0000259" key="2">
    <source>
        <dbReference type="PROSITE" id="PS50850"/>
    </source>
</evidence>
<dbReference type="InterPro" id="IPR052714">
    <property type="entry name" value="MFS_Exporter"/>
</dbReference>
<feature type="transmembrane region" description="Helical" evidence="1">
    <location>
        <begin position="298"/>
        <end position="315"/>
    </location>
</feature>
<dbReference type="SUPFAM" id="SSF103473">
    <property type="entry name" value="MFS general substrate transporter"/>
    <property type="match status" value="1"/>
</dbReference>
<keyword evidence="1" id="KW-1133">Transmembrane helix</keyword>
<protein>
    <submittedName>
        <fullName evidence="3">Transporter</fullName>
    </submittedName>
</protein>
<dbReference type="PANTHER" id="PTHR23531">
    <property type="entry name" value="QUINOLENE RESISTANCE PROTEIN NORA"/>
    <property type="match status" value="1"/>
</dbReference>
<feature type="transmembrane region" description="Helical" evidence="1">
    <location>
        <begin position="336"/>
        <end position="360"/>
    </location>
</feature>
<dbReference type="Proteomes" id="UP000007360">
    <property type="component" value="Unassembled WGS sequence"/>
</dbReference>
<evidence type="ECO:0000313" key="3">
    <source>
        <dbReference type="EMBL" id="EKF85974.1"/>
    </source>
</evidence>
<dbReference type="PROSITE" id="PS50850">
    <property type="entry name" value="MFS"/>
    <property type="match status" value="1"/>
</dbReference>